<evidence type="ECO:0000313" key="11">
    <source>
        <dbReference type="Proteomes" id="UP000189911"/>
    </source>
</evidence>
<protein>
    <submittedName>
        <fullName evidence="10">LANO_0H03796g1_1</fullName>
    </submittedName>
</protein>
<organism evidence="10 11">
    <name type="scientific">Lachancea nothofagi CBS 11611</name>
    <dbReference type="NCBI Taxonomy" id="1266666"/>
    <lineage>
        <taxon>Eukaryota</taxon>
        <taxon>Fungi</taxon>
        <taxon>Dikarya</taxon>
        <taxon>Ascomycota</taxon>
        <taxon>Saccharomycotina</taxon>
        <taxon>Saccharomycetes</taxon>
        <taxon>Saccharomycetales</taxon>
        <taxon>Saccharomycetaceae</taxon>
        <taxon>Lachancea</taxon>
    </lineage>
</organism>
<gene>
    <name evidence="10" type="ORF">LANO_0H03796G</name>
</gene>
<dbReference type="EMBL" id="LT598447">
    <property type="protein sequence ID" value="SCV05270.1"/>
    <property type="molecule type" value="Genomic_DNA"/>
</dbReference>
<name>A0A1G4KL27_9SACH</name>
<evidence type="ECO:0000256" key="3">
    <source>
        <dbReference type="ARBA" id="ARBA00008218"/>
    </source>
</evidence>
<keyword evidence="7" id="KW-0539">Nucleus</keyword>
<evidence type="ECO:0000256" key="5">
    <source>
        <dbReference type="ARBA" id="ARBA00022664"/>
    </source>
</evidence>
<dbReference type="InterPro" id="IPR013957">
    <property type="entry name" value="SNRNP27"/>
</dbReference>
<proteinExistence type="inferred from homology"/>
<accession>A0A1G4KL27</accession>
<dbReference type="PANTHER" id="PTHR31077">
    <property type="entry name" value="U4/U6.U5 SMALL NUCLEAR RIBONUCLEOPROTEIN 27 KDA PROTEIN"/>
    <property type="match status" value="1"/>
</dbReference>
<dbReference type="PANTHER" id="PTHR31077:SF1">
    <property type="entry name" value="U4_U6.U5 SMALL NUCLEAR RIBONUCLEOPROTEIN 27 KDA PROTEIN"/>
    <property type="match status" value="1"/>
</dbReference>
<feature type="compositionally biased region" description="Polar residues" evidence="8">
    <location>
        <begin position="1"/>
        <end position="15"/>
    </location>
</feature>
<evidence type="ECO:0000256" key="4">
    <source>
        <dbReference type="ARBA" id="ARBA00011825"/>
    </source>
</evidence>
<evidence type="ECO:0000313" key="10">
    <source>
        <dbReference type="EMBL" id="SCV05270.1"/>
    </source>
</evidence>
<evidence type="ECO:0000256" key="8">
    <source>
        <dbReference type="SAM" id="MobiDB-lite"/>
    </source>
</evidence>
<dbReference type="GO" id="GO:0071011">
    <property type="term" value="C:precatalytic spliceosome"/>
    <property type="evidence" value="ECO:0007669"/>
    <property type="project" value="TreeGrafter"/>
</dbReference>
<evidence type="ECO:0000256" key="7">
    <source>
        <dbReference type="ARBA" id="ARBA00023242"/>
    </source>
</evidence>
<comment type="function">
    <text evidence="1">May play a role in mRNA splicing.</text>
</comment>
<feature type="compositionally biased region" description="Basic and acidic residues" evidence="8">
    <location>
        <begin position="27"/>
        <end position="45"/>
    </location>
</feature>
<dbReference type="GO" id="GO:0008380">
    <property type="term" value="P:RNA splicing"/>
    <property type="evidence" value="ECO:0007669"/>
    <property type="project" value="UniProtKB-KW"/>
</dbReference>
<keyword evidence="5" id="KW-0507">mRNA processing</keyword>
<evidence type="ECO:0000259" key="9">
    <source>
        <dbReference type="Pfam" id="PF08648"/>
    </source>
</evidence>
<comment type="subunit">
    <text evidence="4">Part of a tri-snRNP complex.</text>
</comment>
<dbReference type="Pfam" id="PF08648">
    <property type="entry name" value="SNRNP27"/>
    <property type="match status" value="1"/>
</dbReference>
<dbReference type="OrthoDB" id="21368at2759"/>
<evidence type="ECO:0000256" key="2">
    <source>
        <dbReference type="ARBA" id="ARBA00004123"/>
    </source>
</evidence>
<keyword evidence="11" id="KW-1185">Reference proteome</keyword>
<comment type="subcellular location">
    <subcellularLocation>
        <location evidence="2">Nucleus</location>
    </subcellularLocation>
</comment>
<dbReference type="GO" id="GO:0006397">
    <property type="term" value="P:mRNA processing"/>
    <property type="evidence" value="ECO:0007669"/>
    <property type="project" value="UniProtKB-KW"/>
</dbReference>
<sequence>MLAENSGSKSSQNLPQVLPEGAVPSNKDLEKNKDKPDAPKQDLHQDMASLMGFSGFDTTKNKKVQPKSSGGKRVQKKQNKNAKYRQYVNKKSKKLVQ</sequence>
<keyword evidence="6" id="KW-0508">mRNA splicing</keyword>
<dbReference type="Proteomes" id="UP000189911">
    <property type="component" value="Chromosome H"/>
</dbReference>
<feature type="domain" description="U4/U6.U5 small nuclear ribonucleoprotein 27kDa protein" evidence="9">
    <location>
        <begin position="44"/>
        <end position="91"/>
    </location>
</feature>
<dbReference type="AlphaFoldDB" id="A0A1G4KL27"/>
<feature type="region of interest" description="Disordered" evidence="8">
    <location>
        <begin position="1"/>
        <end position="97"/>
    </location>
</feature>
<feature type="compositionally biased region" description="Basic residues" evidence="8">
    <location>
        <begin position="73"/>
        <end position="97"/>
    </location>
</feature>
<evidence type="ECO:0000256" key="1">
    <source>
        <dbReference type="ARBA" id="ARBA00003632"/>
    </source>
</evidence>
<evidence type="ECO:0000256" key="6">
    <source>
        <dbReference type="ARBA" id="ARBA00023187"/>
    </source>
</evidence>
<comment type="similarity">
    <text evidence="3">Belongs to the SNUT3 family.</text>
</comment>
<reference evidence="11" key="1">
    <citation type="submission" date="2016-03" db="EMBL/GenBank/DDBJ databases">
        <authorList>
            <person name="Devillers Hugo."/>
        </authorList>
    </citation>
    <scope>NUCLEOTIDE SEQUENCE [LARGE SCALE GENOMIC DNA]</scope>
</reference>